<dbReference type="PROSITE" id="PS50801">
    <property type="entry name" value="STAS"/>
    <property type="match status" value="1"/>
</dbReference>
<name>A0A1G2B5I9_9BACT</name>
<dbReference type="AlphaFoldDB" id="A0A1G2B5I9"/>
<gene>
    <name evidence="2" type="ORF">A2898_01735</name>
</gene>
<dbReference type="SUPFAM" id="SSF52091">
    <property type="entry name" value="SpoIIaa-like"/>
    <property type="match status" value="1"/>
</dbReference>
<proteinExistence type="predicted"/>
<dbReference type="Pfam" id="PF01740">
    <property type="entry name" value="STAS"/>
    <property type="match status" value="1"/>
</dbReference>
<comment type="caution">
    <text evidence="2">The sequence shown here is derived from an EMBL/GenBank/DDBJ whole genome shotgun (WGS) entry which is preliminary data.</text>
</comment>
<dbReference type="InterPro" id="IPR036513">
    <property type="entry name" value="STAS_dom_sf"/>
</dbReference>
<evidence type="ECO:0000259" key="1">
    <source>
        <dbReference type="PROSITE" id="PS50801"/>
    </source>
</evidence>
<accession>A0A1G2B5I9</accession>
<evidence type="ECO:0000313" key="3">
    <source>
        <dbReference type="Proteomes" id="UP000179164"/>
    </source>
</evidence>
<sequence>MNKPTSEIRGRVAVIKFARTTHLGDDTGELLNPVIDECSGTNLRHFVLDVADVGHLNPHGFAIILGALLRAQGVGGNLVLCNANDRIKQFLESAQAPRKLFNYESVEVAVGALS</sequence>
<evidence type="ECO:0000313" key="2">
    <source>
        <dbReference type="EMBL" id="OGY83976.1"/>
    </source>
</evidence>
<dbReference type="STRING" id="1798543.A2898_01735"/>
<reference evidence="2 3" key="1">
    <citation type="journal article" date="2016" name="Nat. Commun.">
        <title>Thousands of microbial genomes shed light on interconnected biogeochemical processes in an aquifer system.</title>
        <authorList>
            <person name="Anantharaman K."/>
            <person name="Brown C.T."/>
            <person name="Hug L.A."/>
            <person name="Sharon I."/>
            <person name="Castelle C.J."/>
            <person name="Probst A.J."/>
            <person name="Thomas B.C."/>
            <person name="Singh A."/>
            <person name="Wilkins M.J."/>
            <person name="Karaoz U."/>
            <person name="Brodie E.L."/>
            <person name="Williams K.H."/>
            <person name="Hubbard S.S."/>
            <person name="Banfield J.F."/>
        </authorList>
    </citation>
    <scope>NUCLEOTIDE SEQUENCE [LARGE SCALE GENOMIC DNA]</scope>
</reference>
<dbReference type="Gene3D" id="3.30.750.24">
    <property type="entry name" value="STAS domain"/>
    <property type="match status" value="1"/>
</dbReference>
<feature type="domain" description="STAS" evidence="1">
    <location>
        <begin position="1"/>
        <end position="113"/>
    </location>
</feature>
<dbReference type="InterPro" id="IPR002645">
    <property type="entry name" value="STAS_dom"/>
</dbReference>
<dbReference type="Proteomes" id="UP000179164">
    <property type="component" value="Unassembled WGS sequence"/>
</dbReference>
<dbReference type="EMBL" id="MHKE01000012">
    <property type="protein sequence ID" value="OGY83976.1"/>
    <property type="molecule type" value="Genomic_DNA"/>
</dbReference>
<organism evidence="2 3">
    <name type="scientific">Candidatus Kerfeldbacteria bacterium RIFCSPLOWO2_01_FULL_48_11</name>
    <dbReference type="NCBI Taxonomy" id="1798543"/>
    <lineage>
        <taxon>Bacteria</taxon>
        <taxon>Candidatus Kerfeldiibacteriota</taxon>
    </lineage>
</organism>
<protein>
    <recommendedName>
        <fullName evidence="1">STAS domain-containing protein</fullName>
    </recommendedName>
</protein>